<feature type="domain" description="Fumarylacetoacetase-like C-terminal" evidence="5">
    <location>
        <begin position="102"/>
        <end position="313"/>
    </location>
</feature>
<dbReference type="Pfam" id="PF00561">
    <property type="entry name" value="Abhydrolase_1"/>
    <property type="match status" value="1"/>
</dbReference>
<evidence type="ECO:0000256" key="3">
    <source>
        <dbReference type="SAM" id="MobiDB-lite"/>
    </source>
</evidence>
<organism evidence="6 7">
    <name type="scientific">Paraconiothyrium brasiliense</name>
    <dbReference type="NCBI Taxonomy" id="300254"/>
    <lineage>
        <taxon>Eukaryota</taxon>
        <taxon>Fungi</taxon>
        <taxon>Dikarya</taxon>
        <taxon>Ascomycota</taxon>
        <taxon>Pezizomycotina</taxon>
        <taxon>Dothideomycetes</taxon>
        <taxon>Pleosporomycetidae</taxon>
        <taxon>Pleosporales</taxon>
        <taxon>Massarineae</taxon>
        <taxon>Didymosphaeriaceae</taxon>
        <taxon>Paraconiothyrium</taxon>
    </lineage>
</organism>
<dbReference type="Gene3D" id="3.90.850.10">
    <property type="entry name" value="Fumarylacetoacetase-like, C-terminal domain"/>
    <property type="match status" value="1"/>
</dbReference>
<evidence type="ECO:0000259" key="4">
    <source>
        <dbReference type="Pfam" id="PF00561"/>
    </source>
</evidence>
<evidence type="ECO:0000313" key="7">
    <source>
        <dbReference type="Proteomes" id="UP001521785"/>
    </source>
</evidence>
<dbReference type="Proteomes" id="UP001521785">
    <property type="component" value="Unassembled WGS sequence"/>
</dbReference>
<accession>A0ABR3RTF1</accession>
<evidence type="ECO:0000313" key="6">
    <source>
        <dbReference type="EMBL" id="KAL1607719.1"/>
    </source>
</evidence>
<keyword evidence="2" id="KW-0479">Metal-binding</keyword>
<sequence>MAPTASEITEHQTSTPAEDPFTNYVLYQDPATNVPRIGHYDLGKDTIQSLSFLSGTPISNLFQIIEAQTFHTDKSGSHVVKSGEPRPASSLKILPPLTGRDVLCVGKNYAEHAVEFNSSGFDSSDKTDQPSHPVIFTKRYTSIIAHGEEILLHPEFTQTADYEGEIGVIIGKAGFRIEEKDAFDHVWGYTIINDVTARERQRDHKQFYIGKSPDTFCPMGPIAVPASRLEKELRVQTHVNGELRQDATTKDLIFSIPFLIKTMSEGQTLMPGDVLATGTPAGVGFGQKPPVYLQPGDEINVSVTGLGTLTNRVASLSAPNRTLERYQTATSSFSPVNPARSPNEGLTIINSKPMYYRVLGKENGAPIVFVHGLGATSEYFTPLISAMNLAKKCRIHLYDFEGHGLSSTHPLSRLSIISLASDLHAIFEHARIPANATLVADSMGCLIALQFALSHPGKISKLILLSPPPSPLPEALGRRLHERAETARTHGIPAIVDSAASSTEPDSLTMLNPLALAARRMSLLGQDAEGYAKACVAFGEATKKLGGDGEGTSNVGATGKDTKTEVLTVGESRQDGTGFDLESVYGDVLGEGAWTSNLDVGGHWPVFQDLEGLVKVLDGYLHEE</sequence>
<comment type="similarity">
    <text evidence="1">Belongs to the FAH family.</text>
</comment>
<evidence type="ECO:0008006" key="8">
    <source>
        <dbReference type="Google" id="ProtNLM"/>
    </source>
</evidence>
<name>A0ABR3RTF1_9PLEO</name>
<feature type="domain" description="AB hydrolase-1" evidence="4">
    <location>
        <begin position="366"/>
        <end position="481"/>
    </location>
</feature>
<dbReference type="InterPro" id="IPR036663">
    <property type="entry name" value="Fumarylacetoacetase_C_sf"/>
</dbReference>
<feature type="region of interest" description="Disordered" evidence="3">
    <location>
        <begin position="1"/>
        <end position="20"/>
    </location>
</feature>
<reference evidence="6 7" key="1">
    <citation type="submission" date="2024-02" db="EMBL/GenBank/DDBJ databases">
        <title>De novo assembly and annotation of 12 fungi associated with fruit tree decline syndrome in Ontario, Canada.</title>
        <authorList>
            <person name="Sulman M."/>
            <person name="Ellouze W."/>
            <person name="Ilyukhin E."/>
        </authorList>
    </citation>
    <scope>NUCLEOTIDE SEQUENCE [LARGE SCALE GENOMIC DNA]</scope>
    <source>
        <strain evidence="6 7">M42-189</strain>
    </source>
</reference>
<comment type="caution">
    <text evidence="6">The sequence shown here is derived from an EMBL/GenBank/DDBJ whole genome shotgun (WGS) entry which is preliminary data.</text>
</comment>
<dbReference type="EMBL" id="JAKJXO020000003">
    <property type="protein sequence ID" value="KAL1607719.1"/>
    <property type="molecule type" value="Genomic_DNA"/>
</dbReference>
<evidence type="ECO:0000259" key="5">
    <source>
        <dbReference type="Pfam" id="PF01557"/>
    </source>
</evidence>
<dbReference type="InterPro" id="IPR011234">
    <property type="entry name" value="Fumarylacetoacetase-like_C"/>
</dbReference>
<dbReference type="InterPro" id="IPR000073">
    <property type="entry name" value="AB_hydrolase_1"/>
</dbReference>
<protein>
    <recommendedName>
        <fullName evidence="8">Fumarylacetoacetate hydrolase-like protein</fullName>
    </recommendedName>
</protein>
<dbReference type="PANTHER" id="PTHR11820">
    <property type="entry name" value="ACYLPYRUVASE"/>
    <property type="match status" value="1"/>
</dbReference>
<evidence type="ECO:0000256" key="1">
    <source>
        <dbReference type="ARBA" id="ARBA00010211"/>
    </source>
</evidence>
<evidence type="ECO:0000256" key="2">
    <source>
        <dbReference type="ARBA" id="ARBA00022723"/>
    </source>
</evidence>
<proteinExistence type="inferred from homology"/>
<dbReference type="SUPFAM" id="SSF56529">
    <property type="entry name" value="FAH"/>
    <property type="match status" value="1"/>
</dbReference>
<dbReference type="SUPFAM" id="SSF53474">
    <property type="entry name" value="alpha/beta-Hydrolases"/>
    <property type="match status" value="1"/>
</dbReference>
<dbReference type="Gene3D" id="3.40.50.1820">
    <property type="entry name" value="alpha/beta hydrolase"/>
    <property type="match status" value="1"/>
</dbReference>
<dbReference type="InterPro" id="IPR029058">
    <property type="entry name" value="AB_hydrolase_fold"/>
</dbReference>
<dbReference type="Pfam" id="PF01557">
    <property type="entry name" value="FAA_hydrolase"/>
    <property type="match status" value="1"/>
</dbReference>
<keyword evidence="7" id="KW-1185">Reference proteome</keyword>
<gene>
    <name evidence="6" type="ORF">SLS60_002655</name>
</gene>
<dbReference type="PANTHER" id="PTHR11820:SF7">
    <property type="entry name" value="ACYLPYRUVASE FAHD1, MITOCHONDRIAL"/>
    <property type="match status" value="1"/>
</dbReference>